<dbReference type="VEuPathDB" id="FungiDB:ASPTUDRAFT_48411"/>
<evidence type="ECO:0000313" key="1">
    <source>
        <dbReference type="EMBL" id="OJI79725.1"/>
    </source>
</evidence>
<reference evidence="2" key="1">
    <citation type="journal article" date="2017" name="Genome Biol.">
        <title>Comparative genomics reveals high biological diversity and specific adaptations in the industrially and medically important fungal genus Aspergillus.</title>
        <authorList>
            <person name="de Vries R.P."/>
            <person name="Riley R."/>
            <person name="Wiebenga A."/>
            <person name="Aguilar-Osorio G."/>
            <person name="Amillis S."/>
            <person name="Uchima C.A."/>
            <person name="Anderluh G."/>
            <person name="Asadollahi M."/>
            <person name="Askin M."/>
            <person name="Barry K."/>
            <person name="Battaglia E."/>
            <person name="Bayram O."/>
            <person name="Benocci T."/>
            <person name="Braus-Stromeyer S.A."/>
            <person name="Caldana C."/>
            <person name="Canovas D."/>
            <person name="Cerqueira G.C."/>
            <person name="Chen F."/>
            <person name="Chen W."/>
            <person name="Choi C."/>
            <person name="Clum A."/>
            <person name="Dos Santos R.A."/>
            <person name="Damasio A.R."/>
            <person name="Diallinas G."/>
            <person name="Emri T."/>
            <person name="Fekete E."/>
            <person name="Flipphi M."/>
            <person name="Freyberg S."/>
            <person name="Gallo A."/>
            <person name="Gournas C."/>
            <person name="Habgood R."/>
            <person name="Hainaut M."/>
            <person name="Harispe M.L."/>
            <person name="Henrissat B."/>
            <person name="Hilden K.S."/>
            <person name="Hope R."/>
            <person name="Hossain A."/>
            <person name="Karabika E."/>
            <person name="Karaffa L."/>
            <person name="Karanyi Z."/>
            <person name="Krasevec N."/>
            <person name="Kuo A."/>
            <person name="Kusch H."/>
            <person name="LaButti K."/>
            <person name="Lagendijk E.L."/>
            <person name="Lapidus A."/>
            <person name="Levasseur A."/>
            <person name="Lindquist E."/>
            <person name="Lipzen A."/>
            <person name="Logrieco A.F."/>
            <person name="MacCabe A."/>
            <person name="Maekelae M.R."/>
            <person name="Malavazi I."/>
            <person name="Melin P."/>
            <person name="Meyer V."/>
            <person name="Mielnichuk N."/>
            <person name="Miskei M."/>
            <person name="Molnar A.P."/>
            <person name="Mule G."/>
            <person name="Ngan C.Y."/>
            <person name="Orejas M."/>
            <person name="Orosz E."/>
            <person name="Ouedraogo J.P."/>
            <person name="Overkamp K.M."/>
            <person name="Park H.-S."/>
            <person name="Perrone G."/>
            <person name="Piumi F."/>
            <person name="Punt P.J."/>
            <person name="Ram A.F."/>
            <person name="Ramon A."/>
            <person name="Rauscher S."/>
            <person name="Record E."/>
            <person name="Riano-Pachon D.M."/>
            <person name="Robert V."/>
            <person name="Roehrig J."/>
            <person name="Ruller R."/>
            <person name="Salamov A."/>
            <person name="Salih N.S."/>
            <person name="Samson R.A."/>
            <person name="Sandor E."/>
            <person name="Sanguinetti M."/>
            <person name="Schuetze T."/>
            <person name="Sepcic K."/>
            <person name="Shelest E."/>
            <person name="Sherlock G."/>
            <person name="Sophianopoulou V."/>
            <person name="Squina F.M."/>
            <person name="Sun H."/>
            <person name="Susca A."/>
            <person name="Todd R.B."/>
            <person name="Tsang A."/>
            <person name="Unkles S.E."/>
            <person name="van de Wiele N."/>
            <person name="van Rossen-Uffink D."/>
            <person name="Oliveira J.V."/>
            <person name="Vesth T.C."/>
            <person name="Visser J."/>
            <person name="Yu J.-H."/>
            <person name="Zhou M."/>
            <person name="Andersen M.R."/>
            <person name="Archer D.B."/>
            <person name="Baker S.E."/>
            <person name="Benoit I."/>
            <person name="Brakhage A.A."/>
            <person name="Braus G.H."/>
            <person name="Fischer R."/>
            <person name="Frisvad J.C."/>
            <person name="Goldman G.H."/>
            <person name="Houbraken J."/>
            <person name="Oakley B."/>
            <person name="Pocsi I."/>
            <person name="Scazzocchio C."/>
            <person name="Seiboth B."/>
            <person name="vanKuyk P.A."/>
            <person name="Wortman J."/>
            <person name="Dyer P.S."/>
            <person name="Grigoriev I.V."/>
        </authorList>
    </citation>
    <scope>NUCLEOTIDE SEQUENCE [LARGE SCALE GENOMIC DNA]</scope>
    <source>
        <strain evidence="2">CBS 134.48</strain>
    </source>
</reference>
<sequence>MGIRDMTSTVLYESKRDMSDKRSLGAAYLNRTWSAVAASNWTGIEAIPTGSATKDNHFLRGSNIVQTIQFSI</sequence>
<dbReference type="Proteomes" id="UP000184304">
    <property type="component" value="Unassembled WGS sequence"/>
</dbReference>
<proteinExistence type="predicted"/>
<gene>
    <name evidence="1" type="ORF">ASPTUDRAFT_48411</name>
</gene>
<protein>
    <submittedName>
        <fullName evidence="1">Uncharacterized protein</fullName>
    </submittedName>
</protein>
<evidence type="ECO:0000313" key="2">
    <source>
        <dbReference type="Proteomes" id="UP000184304"/>
    </source>
</evidence>
<organism evidence="1 2">
    <name type="scientific">Aspergillus tubingensis (strain CBS 134.48)</name>
    <dbReference type="NCBI Taxonomy" id="767770"/>
    <lineage>
        <taxon>Eukaryota</taxon>
        <taxon>Fungi</taxon>
        <taxon>Dikarya</taxon>
        <taxon>Ascomycota</taxon>
        <taxon>Pezizomycotina</taxon>
        <taxon>Eurotiomycetes</taxon>
        <taxon>Eurotiomycetidae</taxon>
        <taxon>Eurotiales</taxon>
        <taxon>Aspergillaceae</taxon>
        <taxon>Aspergillus</taxon>
        <taxon>Aspergillus subgen. Circumdati</taxon>
    </lineage>
</organism>
<accession>A0A1L9MS54</accession>
<dbReference type="AlphaFoldDB" id="A0A1L9MS54"/>
<keyword evidence="2" id="KW-1185">Reference proteome</keyword>
<name>A0A1L9MS54_ASPTC</name>
<dbReference type="EMBL" id="KV878208">
    <property type="protein sequence ID" value="OJI79725.1"/>
    <property type="molecule type" value="Genomic_DNA"/>
</dbReference>